<protein>
    <submittedName>
        <fullName evidence="1">Hpt domain-containing protein</fullName>
    </submittedName>
</protein>
<evidence type="ECO:0000313" key="2">
    <source>
        <dbReference type="Proteomes" id="UP001172738"/>
    </source>
</evidence>
<evidence type="ECO:0000313" key="1">
    <source>
        <dbReference type="EMBL" id="MDN4472260.1"/>
    </source>
</evidence>
<reference evidence="1" key="1">
    <citation type="submission" date="2023-06" db="EMBL/GenBank/DDBJ databases">
        <title>SYSU T00b26.</title>
        <authorList>
            <person name="Gao L."/>
            <person name="Fang B.-Z."/>
            <person name="Li W.-J."/>
        </authorList>
    </citation>
    <scope>NUCLEOTIDE SEQUENCE</scope>
    <source>
        <strain evidence="1">SYSU T00b26</strain>
    </source>
</reference>
<dbReference type="EMBL" id="JAUHPV010000002">
    <property type="protein sequence ID" value="MDN4472260.1"/>
    <property type="molecule type" value="Genomic_DNA"/>
</dbReference>
<name>A0ABT8FZD8_9MICO</name>
<dbReference type="InterPro" id="IPR036641">
    <property type="entry name" value="HPT_dom_sf"/>
</dbReference>
<organism evidence="1 2">
    <name type="scientific">Demequina zhanjiangensis</name>
    <dbReference type="NCBI Taxonomy" id="3051659"/>
    <lineage>
        <taxon>Bacteria</taxon>
        <taxon>Bacillati</taxon>
        <taxon>Actinomycetota</taxon>
        <taxon>Actinomycetes</taxon>
        <taxon>Micrococcales</taxon>
        <taxon>Demequinaceae</taxon>
        <taxon>Demequina</taxon>
    </lineage>
</organism>
<gene>
    <name evidence="1" type="ORF">QQX04_04545</name>
</gene>
<comment type="caution">
    <text evidence="1">The sequence shown here is derived from an EMBL/GenBank/DDBJ whole genome shotgun (WGS) entry which is preliminary data.</text>
</comment>
<dbReference type="RefSeq" id="WP_301126675.1">
    <property type="nucleotide sequence ID" value="NZ_JAUHPV010000002.1"/>
</dbReference>
<keyword evidence="2" id="KW-1185">Reference proteome</keyword>
<dbReference type="SUPFAM" id="SSF47226">
    <property type="entry name" value="Histidine-containing phosphotransfer domain, HPT domain"/>
    <property type="match status" value="1"/>
</dbReference>
<dbReference type="Proteomes" id="UP001172738">
    <property type="component" value="Unassembled WGS sequence"/>
</dbReference>
<proteinExistence type="predicted"/>
<accession>A0ABT8FZD8</accession>
<sequence>MTAQDPADIIAVLWERFRPTVAERLDAISAGAEAIADGATAGDPRVRDAHRAAHNLAGALGSYGRPDGSVVARRLMGLLDEPRPRHDAVVGELETLRGHCA</sequence>